<name>A0A4T0IXY0_WALIC</name>
<dbReference type="GO" id="GO:0032259">
    <property type="term" value="P:methylation"/>
    <property type="evidence" value="ECO:0007669"/>
    <property type="project" value="UniProtKB-KW"/>
</dbReference>
<dbReference type="PANTHER" id="PTHR45875:SF1">
    <property type="entry name" value="METHYLTRANSFERASE N6AMT1"/>
    <property type="match status" value="1"/>
</dbReference>
<reference evidence="5 6" key="1">
    <citation type="submission" date="2019-03" db="EMBL/GenBank/DDBJ databases">
        <title>Sequencing 23 genomes of Wallemia ichthyophaga.</title>
        <authorList>
            <person name="Gostincar C."/>
        </authorList>
    </citation>
    <scope>NUCLEOTIDE SEQUENCE [LARGE SCALE GENOMIC DNA]</scope>
    <source>
        <strain evidence="5 6">EXF-6200</strain>
    </source>
</reference>
<evidence type="ECO:0000313" key="5">
    <source>
        <dbReference type="EMBL" id="TIB32341.1"/>
    </source>
</evidence>
<dbReference type="InterPro" id="IPR029063">
    <property type="entry name" value="SAM-dependent_MTases_sf"/>
</dbReference>
<evidence type="ECO:0008006" key="7">
    <source>
        <dbReference type="Google" id="ProtNLM"/>
    </source>
</evidence>
<dbReference type="GO" id="GO:0035657">
    <property type="term" value="C:eRF1 methyltransferase complex"/>
    <property type="evidence" value="ECO:0007669"/>
    <property type="project" value="TreeGrafter"/>
</dbReference>
<keyword evidence="4" id="KW-0949">S-adenosyl-L-methionine</keyword>
<dbReference type="SUPFAM" id="SSF53335">
    <property type="entry name" value="S-adenosyl-L-methionine-dependent methyltransferases"/>
    <property type="match status" value="1"/>
</dbReference>
<dbReference type="InterPro" id="IPR052190">
    <property type="entry name" value="Euk-Arch_PrmC-MTase"/>
</dbReference>
<dbReference type="AlphaFoldDB" id="A0A4T0IXY0"/>
<keyword evidence="3" id="KW-0808">Transferase</keyword>
<dbReference type="PROSITE" id="PS00092">
    <property type="entry name" value="N6_MTASE"/>
    <property type="match status" value="1"/>
</dbReference>
<evidence type="ECO:0000313" key="6">
    <source>
        <dbReference type="Proteomes" id="UP000310689"/>
    </source>
</evidence>
<dbReference type="Proteomes" id="UP000310689">
    <property type="component" value="Unassembled WGS sequence"/>
</dbReference>
<dbReference type="InterPro" id="IPR002052">
    <property type="entry name" value="DNA_methylase_N6_adenine_CS"/>
</dbReference>
<dbReference type="GO" id="GO:0008276">
    <property type="term" value="F:protein methyltransferase activity"/>
    <property type="evidence" value="ECO:0007669"/>
    <property type="project" value="TreeGrafter"/>
</dbReference>
<dbReference type="Gene3D" id="3.40.50.150">
    <property type="entry name" value="Vaccinia Virus protein VP39"/>
    <property type="match status" value="1"/>
</dbReference>
<proteinExistence type="inferred from homology"/>
<dbReference type="PANTHER" id="PTHR45875">
    <property type="entry name" value="METHYLTRANSFERASE N6AMT1"/>
    <property type="match status" value="1"/>
</dbReference>
<comment type="caution">
    <text evidence="5">The sequence shown here is derived from an EMBL/GenBank/DDBJ whole genome shotgun (WGS) entry which is preliminary data.</text>
</comment>
<gene>
    <name evidence="5" type="ORF">E3P86_03161</name>
</gene>
<evidence type="ECO:0000256" key="1">
    <source>
        <dbReference type="ARBA" id="ARBA00006149"/>
    </source>
</evidence>
<evidence type="ECO:0000256" key="2">
    <source>
        <dbReference type="ARBA" id="ARBA00022603"/>
    </source>
</evidence>
<comment type="similarity">
    <text evidence="1">Belongs to the eukaryotic/archaeal PrmC-related family.</text>
</comment>
<keyword evidence="2" id="KW-0489">Methyltransferase</keyword>
<organism evidence="5 6">
    <name type="scientific">Wallemia ichthyophaga</name>
    <dbReference type="NCBI Taxonomy" id="245174"/>
    <lineage>
        <taxon>Eukaryota</taxon>
        <taxon>Fungi</taxon>
        <taxon>Dikarya</taxon>
        <taxon>Basidiomycota</taxon>
        <taxon>Wallemiomycotina</taxon>
        <taxon>Wallemiomycetes</taxon>
        <taxon>Wallemiales</taxon>
        <taxon>Wallemiaceae</taxon>
        <taxon>Wallemia</taxon>
    </lineage>
</organism>
<dbReference type="GO" id="GO:0003676">
    <property type="term" value="F:nucleic acid binding"/>
    <property type="evidence" value="ECO:0007669"/>
    <property type="project" value="InterPro"/>
</dbReference>
<protein>
    <recommendedName>
        <fullName evidence="7">HemK methyltransferase family member 2</fullName>
    </recommendedName>
</protein>
<sequence>MAATITAIPTPDLSHLKRDDWERVYEPSEDTFALLDALEMDSEWIKSSQPNVVFEIGSGTTISTGDLNGCNLNTINTHLLNGTRLDGAVDILLFNPPYVPTNGGEILHSQASRHLSAAWSGGSYGMDLTERVLSNLPRLLSGSGVLYLVAIKQNRPTDIVDRLNRTSIFEASILLSRRAGIEMLYIIKCSRK</sequence>
<accession>A0A4T0IXY0</accession>
<dbReference type="GO" id="GO:0008757">
    <property type="term" value="F:S-adenosylmethionine-dependent methyltransferase activity"/>
    <property type="evidence" value="ECO:0007669"/>
    <property type="project" value="TreeGrafter"/>
</dbReference>
<dbReference type="EMBL" id="SPOI01000207">
    <property type="protein sequence ID" value="TIB32341.1"/>
    <property type="molecule type" value="Genomic_DNA"/>
</dbReference>
<evidence type="ECO:0000256" key="4">
    <source>
        <dbReference type="ARBA" id="ARBA00022691"/>
    </source>
</evidence>
<evidence type="ECO:0000256" key="3">
    <source>
        <dbReference type="ARBA" id="ARBA00022679"/>
    </source>
</evidence>